<sequence>MPWTKGILLFTVVVMTLISSLRAGPVAFPETGAVHGAVFENTFPFGKLLIGAQGTVSDKEKGTSELKSAEQFEYWSKEFNLYILYKFIFIYFFFLMERFHLADAKLHRLGPSVRCGNDSMTLHIPGAIRTPRFLVDRGDRSTVPLSEMPARCGFSLKRARRDVSLVAPYQGCHVRLQEGSYVLPLYVMGAPVQMSCPASRLIPTVSCFPSYMTISLGVGVDDVKVKVDGSWQPLFLTTSTCSFTLETVDGSLVVTAPFIGNCLEMKDTEMQLSLMYGDQEVTLSCPVTPMPTPTIAPVQDPLNSQQMFYPFPYGKPWWYRPHSPGYPLPPTVPPTTTQDPNQQVFPHMYPMSMFDPYMHSSGSAAQRSRYPMFPPYMYPFRSPVEATTTPSTTTAAQFEQFAGYPPMYPMFYGRRSFKPFVPPGVKYPFMP</sequence>
<evidence type="ECO:0000313" key="2">
    <source>
        <dbReference type="EMBL" id="KAK9954326.1"/>
    </source>
</evidence>
<gene>
    <name evidence="2" type="ORF">ABG768_016404</name>
</gene>
<name>A0AAW1Z239_CULAL</name>
<dbReference type="Proteomes" id="UP001479290">
    <property type="component" value="Unassembled WGS sequence"/>
</dbReference>
<protein>
    <recommendedName>
        <fullName evidence="4">ZP domain-containing protein</fullName>
    </recommendedName>
</protein>
<keyword evidence="3" id="KW-1185">Reference proteome</keyword>
<feature type="chain" id="PRO_5043901201" description="ZP domain-containing protein" evidence="1">
    <location>
        <begin position="24"/>
        <end position="431"/>
    </location>
</feature>
<evidence type="ECO:0000313" key="3">
    <source>
        <dbReference type="Proteomes" id="UP001479290"/>
    </source>
</evidence>
<comment type="caution">
    <text evidence="2">The sequence shown here is derived from an EMBL/GenBank/DDBJ whole genome shotgun (WGS) entry which is preliminary data.</text>
</comment>
<accession>A0AAW1Z239</accession>
<organism evidence="2 3">
    <name type="scientific">Culter alburnus</name>
    <name type="common">Topmouth culter</name>
    <dbReference type="NCBI Taxonomy" id="194366"/>
    <lineage>
        <taxon>Eukaryota</taxon>
        <taxon>Metazoa</taxon>
        <taxon>Chordata</taxon>
        <taxon>Craniata</taxon>
        <taxon>Vertebrata</taxon>
        <taxon>Euteleostomi</taxon>
        <taxon>Actinopterygii</taxon>
        <taxon>Neopterygii</taxon>
        <taxon>Teleostei</taxon>
        <taxon>Ostariophysi</taxon>
        <taxon>Cypriniformes</taxon>
        <taxon>Xenocyprididae</taxon>
        <taxon>Xenocypridinae</taxon>
        <taxon>Culter</taxon>
    </lineage>
</organism>
<proteinExistence type="predicted"/>
<evidence type="ECO:0008006" key="4">
    <source>
        <dbReference type="Google" id="ProtNLM"/>
    </source>
</evidence>
<feature type="signal peptide" evidence="1">
    <location>
        <begin position="1"/>
        <end position="23"/>
    </location>
</feature>
<keyword evidence="1" id="KW-0732">Signal</keyword>
<reference evidence="2 3" key="1">
    <citation type="submission" date="2024-05" db="EMBL/GenBank/DDBJ databases">
        <title>A high-quality chromosomal-level genome assembly of Topmouth culter (Culter alburnus).</title>
        <authorList>
            <person name="Zhao H."/>
        </authorList>
    </citation>
    <scope>NUCLEOTIDE SEQUENCE [LARGE SCALE GENOMIC DNA]</scope>
    <source>
        <strain evidence="2">CATC2023</strain>
        <tissue evidence="2">Muscle</tissue>
    </source>
</reference>
<dbReference type="AlphaFoldDB" id="A0AAW1Z239"/>
<evidence type="ECO:0000256" key="1">
    <source>
        <dbReference type="SAM" id="SignalP"/>
    </source>
</evidence>
<dbReference type="EMBL" id="JAWDJR010000022">
    <property type="protein sequence ID" value="KAK9954326.1"/>
    <property type="molecule type" value="Genomic_DNA"/>
</dbReference>